<proteinExistence type="predicted"/>
<dbReference type="Proteomes" id="UP000297253">
    <property type="component" value="Unassembled WGS sequence"/>
</dbReference>
<organism evidence="1 2">
    <name type="scientific">Streptococcus cuniculi</name>
    <dbReference type="NCBI Taxonomy" id="1432788"/>
    <lineage>
        <taxon>Bacteria</taxon>
        <taxon>Bacillati</taxon>
        <taxon>Bacillota</taxon>
        <taxon>Bacilli</taxon>
        <taxon>Lactobacillales</taxon>
        <taxon>Streptococcaceae</taxon>
        <taxon>Streptococcus</taxon>
    </lineage>
</organism>
<gene>
    <name evidence="1" type="ORF">E4T82_03935</name>
</gene>
<evidence type="ECO:0000313" key="1">
    <source>
        <dbReference type="EMBL" id="TFU98170.1"/>
    </source>
</evidence>
<sequence length="123" mass="14424">MSVTVTFDYYSELCRYTNLGRNLLDLPDRIIDALDDYFDGNAFDWNGYAHPDNVWVNSYSSLSDREVLIDLTGLLTRQEFTDLVEEGRLSDFIGEHMYEIKEHLDSVYLLGYEFGDWHVLYCV</sequence>
<dbReference type="EMBL" id="SPPD01000004">
    <property type="protein sequence ID" value="TFU98170.1"/>
    <property type="molecule type" value="Genomic_DNA"/>
</dbReference>
<dbReference type="OrthoDB" id="2220935at2"/>
<dbReference type="AlphaFoldDB" id="A0A4Y9JAX5"/>
<evidence type="ECO:0000313" key="2">
    <source>
        <dbReference type="Proteomes" id="UP000297253"/>
    </source>
</evidence>
<comment type="caution">
    <text evidence="1">The sequence shown here is derived from an EMBL/GenBank/DDBJ whole genome shotgun (WGS) entry which is preliminary data.</text>
</comment>
<name>A0A4Y9JAX5_9STRE</name>
<dbReference type="RefSeq" id="WP_135181577.1">
    <property type="nucleotide sequence ID" value="NZ_JADGKZ010000004.1"/>
</dbReference>
<protein>
    <submittedName>
        <fullName evidence="1">Uncharacterized protein</fullName>
    </submittedName>
</protein>
<reference evidence="1 2" key="1">
    <citation type="submission" date="2019-03" db="EMBL/GenBank/DDBJ databases">
        <title>Diversity of the mouse oral microbiome.</title>
        <authorList>
            <person name="Joseph S."/>
            <person name="Aduse-Opoku J."/>
            <person name="Curtis M."/>
            <person name="Wade W."/>
            <person name="Hashim A."/>
        </authorList>
    </citation>
    <scope>NUCLEOTIDE SEQUENCE [LARGE SCALE GENOMIC DNA]</scope>
    <source>
        <strain evidence="1 2">WM131</strain>
    </source>
</reference>
<accession>A0A4Y9JAX5</accession>